<gene>
    <name evidence="1" type="ORF">PCON_05310</name>
</gene>
<sequence length="54" mass="5974">MHTARSLMDPIPTVRYSEADDLDVATVACLRGPCGLPKLLRTFKCISASPRRRS</sequence>
<evidence type="ECO:0000313" key="2">
    <source>
        <dbReference type="Proteomes" id="UP000018144"/>
    </source>
</evidence>
<reference evidence="1 2" key="1">
    <citation type="journal article" date="2013" name="PLoS Genet.">
        <title>The genome and development-dependent transcriptomes of Pyronema confluens: a window into fungal evolution.</title>
        <authorList>
            <person name="Traeger S."/>
            <person name="Altegoer F."/>
            <person name="Freitag M."/>
            <person name="Gabaldon T."/>
            <person name="Kempken F."/>
            <person name="Kumar A."/>
            <person name="Marcet-Houben M."/>
            <person name="Poggeler S."/>
            <person name="Stajich J.E."/>
            <person name="Nowrousian M."/>
        </authorList>
    </citation>
    <scope>NUCLEOTIDE SEQUENCE [LARGE SCALE GENOMIC DNA]</scope>
    <source>
        <strain evidence="2">CBS 100304</strain>
        <tissue evidence="1">Vegetative mycelium</tissue>
    </source>
</reference>
<name>U4KVR9_PYROM</name>
<dbReference type="Proteomes" id="UP000018144">
    <property type="component" value="Unassembled WGS sequence"/>
</dbReference>
<evidence type="ECO:0000313" key="1">
    <source>
        <dbReference type="EMBL" id="CCX05723.1"/>
    </source>
</evidence>
<dbReference type="AlphaFoldDB" id="U4KVR9"/>
<organism evidence="1 2">
    <name type="scientific">Pyronema omphalodes (strain CBS 100304)</name>
    <name type="common">Pyronema confluens</name>
    <dbReference type="NCBI Taxonomy" id="1076935"/>
    <lineage>
        <taxon>Eukaryota</taxon>
        <taxon>Fungi</taxon>
        <taxon>Dikarya</taxon>
        <taxon>Ascomycota</taxon>
        <taxon>Pezizomycotina</taxon>
        <taxon>Pezizomycetes</taxon>
        <taxon>Pezizales</taxon>
        <taxon>Pyronemataceae</taxon>
        <taxon>Pyronema</taxon>
    </lineage>
</organism>
<proteinExistence type="predicted"/>
<keyword evidence="2" id="KW-1185">Reference proteome</keyword>
<dbReference type="EMBL" id="HF935268">
    <property type="protein sequence ID" value="CCX05723.1"/>
    <property type="molecule type" value="Genomic_DNA"/>
</dbReference>
<accession>U4KVR9</accession>
<protein>
    <submittedName>
        <fullName evidence="1">Uncharacterized protein</fullName>
    </submittedName>
</protein>